<feature type="region of interest" description="Disordered" evidence="1">
    <location>
        <begin position="1"/>
        <end position="22"/>
    </location>
</feature>
<dbReference type="OrthoDB" id="10521138at2759"/>
<dbReference type="Proteomes" id="UP000736335">
    <property type="component" value="Unassembled WGS sequence"/>
</dbReference>
<reference evidence="2" key="2">
    <citation type="submission" date="2020-11" db="EMBL/GenBank/DDBJ databases">
        <authorList>
            <consortium name="DOE Joint Genome Institute"/>
            <person name="Kuo A."/>
            <person name="Miyauchi S."/>
            <person name="Kiss E."/>
            <person name="Drula E."/>
            <person name="Kohler A."/>
            <person name="Sanchez-Garcia M."/>
            <person name="Andreopoulos B."/>
            <person name="Barry K.W."/>
            <person name="Bonito G."/>
            <person name="Buee M."/>
            <person name="Carver A."/>
            <person name="Chen C."/>
            <person name="Cichocki N."/>
            <person name="Clum A."/>
            <person name="Culley D."/>
            <person name="Crous P.W."/>
            <person name="Fauchery L."/>
            <person name="Girlanda M."/>
            <person name="Hayes R."/>
            <person name="Keri Z."/>
            <person name="Labutti K."/>
            <person name="Lipzen A."/>
            <person name="Lombard V."/>
            <person name="Magnuson J."/>
            <person name="Maillard F."/>
            <person name="Morin E."/>
            <person name="Murat C."/>
            <person name="Nolan M."/>
            <person name="Ohm R."/>
            <person name="Pangilinan J."/>
            <person name="Pereira M."/>
            <person name="Perotto S."/>
            <person name="Peter M."/>
            <person name="Riley R."/>
            <person name="Sitrit Y."/>
            <person name="Stielow B."/>
            <person name="Szollosi G."/>
            <person name="Zifcakova L."/>
            <person name="Stursova M."/>
            <person name="Spatafora J.W."/>
            <person name="Tedersoo L."/>
            <person name="Vaario L.-M."/>
            <person name="Yamada A."/>
            <person name="Yan M."/>
            <person name="Wang P."/>
            <person name="Xu J."/>
            <person name="Bruns T."/>
            <person name="Baldrian P."/>
            <person name="Vilgalys R."/>
            <person name="Henrissat B."/>
            <person name="Grigoriev I.V."/>
            <person name="Hibbett D."/>
            <person name="Nagy L.G."/>
            <person name="Martin F.M."/>
        </authorList>
    </citation>
    <scope>NUCLEOTIDE SEQUENCE</scope>
    <source>
        <strain evidence="2">UH-Tt-Lm1</strain>
    </source>
</reference>
<reference evidence="2" key="1">
    <citation type="journal article" date="2020" name="Nat. Commun.">
        <title>Large-scale genome sequencing of mycorrhizal fungi provides insights into the early evolution of symbiotic traits.</title>
        <authorList>
            <person name="Miyauchi S."/>
            <person name="Kiss E."/>
            <person name="Kuo A."/>
            <person name="Drula E."/>
            <person name="Kohler A."/>
            <person name="Sanchez-Garcia M."/>
            <person name="Morin E."/>
            <person name="Andreopoulos B."/>
            <person name="Barry K.W."/>
            <person name="Bonito G."/>
            <person name="Buee M."/>
            <person name="Carver A."/>
            <person name="Chen C."/>
            <person name="Cichocki N."/>
            <person name="Clum A."/>
            <person name="Culley D."/>
            <person name="Crous P.W."/>
            <person name="Fauchery L."/>
            <person name="Girlanda M."/>
            <person name="Hayes R.D."/>
            <person name="Keri Z."/>
            <person name="LaButti K."/>
            <person name="Lipzen A."/>
            <person name="Lombard V."/>
            <person name="Magnuson J."/>
            <person name="Maillard F."/>
            <person name="Murat C."/>
            <person name="Nolan M."/>
            <person name="Ohm R.A."/>
            <person name="Pangilinan J."/>
            <person name="Pereira M.F."/>
            <person name="Perotto S."/>
            <person name="Peter M."/>
            <person name="Pfister S."/>
            <person name="Riley R."/>
            <person name="Sitrit Y."/>
            <person name="Stielow J.B."/>
            <person name="Szollosi G."/>
            <person name="Zifcakova L."/>
            <person name="Stursova M."/>
            <person name="Spatafora J.W."/>
            <person name="Tedersoo L."/>
            <person name="Vaario L.M."/>
            <person name="Yamada A."/>
            <person name="Yan M."/>
            <person name="Wang P."/>
            <person name="Xu J."/>
            <person name="Bruns T."/>
            <person name="Baldrian P."/>
            <person name="Vilgalys R."/>
            <person name="Dunand C."/>
            <person name="Henrissat B."/>
            <person name="Grigoriev I.V."/>
            <person name="Hibbett D."/>
            <person name="Nagy L.G."/>
            <person name="Martin F.M."/>
        </authorList>
    </citation>
    <scope>NUCLEOTIDE SEQUENCE</scope>
    <source>
        <strain evidence="2">UH-Tt-Lm1</strain>
    </source>
</reference>
<evidence type="ECO:0000313" key="2">
    <source>
        <dbReference type="EMBL" id="KAF9792715.1"/>
    </source>
</evidence>
<feature type="region of interest" description="Disordered" evidence="1">
    <location>
        <begin position="59"/>
        <end position="189"/>
    </location>
</feature>
<feature type="compositionally biased region" description="Basic and acidic residues" evidence="1">
    <location>
        <begin position="291"/>
        <end position="303"/>
    </location>
</feature>
<proteinExistence type="predicted"/>
<sequence>MLKLVENGGQIDGPRSGSPGVYAINQDPYRSVPVNELFTGIEHGDQTWPLVAWERWRKAKTPSEPPESPPVSLSPTSPPTATRPFNFLSSQPPPPSQTIQTQPQGMPVLPHVISPPTSTRRRKPTITYRSPSVEVAPYSLSNPNISVPVQEDPTDNPNTSPHSSAHADSSSSTSSPSPRTPSSSSPTSLLTDALSASSFAKPLSTREVYAMAPPLPLYHPLGALALRLPLLGESPKTPHSQLVDPTISKPIQSPTLNRPRNNTTASRSRNSGRSRKAKPRDVPADTDSLNAEDKEKDQDEYVATHRRRRNGPSASVSLSASAQAELIVTEGRKRKRREPDTGDPGVSPPIPKRSRQPRAGTSANALNNLPSPSPSLAQLNDETPDAMEVEEDEEPAPSTRTNGRRRNAKSGGRRNGTRRTGPKKEKEGPPRFQVGPPRIRREMGTLLLAMRQSSVPAHRPSSRQFRPT</sequence>
<feature type="compositionally biased region" description="Acidic residues" evidence="1">
    <location>
        <begin position="382"/>
        <end position="395"/>
    </location>
</feature>
<dbReference type="EMBL" id="WIUZ02000001">
    <property type="protein sequence ID" value="KAF9792715.1"/>
    <property type="molecule type" value="Genomic_DNA"/>
</dbReference>
<evidence type="ECO:0000256" key="1">
    <source>
        <dbReference type="SAM" id="MobiDB-lite"/>
    </source>
</evidence>
<accession>A0A9P6HQL4</accession>
<comment type="caution">
    <text evidence="2">The sequence shown here is derived from an EMBL/GenBank/DDBJ whole genome shotgun (WGS) entry which is preliminary data.</text>
</comment>
<feature type="compositionally biased region" description="Polar residues" evidence="1">
    <location>
        <begin position="249"/>
        <end position="269"/>
    </location>
</feature>
<feature type="compositionally biased region" description="Basic residues" evidence="1">
    <location>
        <begin position="402"/>
        <end position="421"/>
    </location>
</feature>
<feature type="compositionally biased region" description="Low complexity" evidence="1">
    <location>
        <begin position="313"/>
        <end position="324"/>
    </location>
</feature>
<keyword evidence="3" id="KW-1185">Reference proteome</keyword>
<feature type="compositionally biased region" description="Low complexity" evidence="1">
    <location>
        <begin position="70"/>
        <end position="84"/>
    </location>
</feature>
<feature type="region of interest" description="Disordered" evidence="1">
    <location>
        <begin position="236"/>
        <end position="438"/>
    </location>
</feature>
<dbReference type="AlphaFoldDB" id="A0A9P6HQL4"/>
<feature type="compositionally biased region" description="Low complexity" evidence="1">
    <location>
        <begin position="159"/>
        <end position="189"/>
    </location>
</feature>
<gene>
    <name evidence="2" type="ORF">BJ322DRAFT_1016404</name>
</gene>
<feature type="compositionally biased region" description="Polar residues" evidence="1">
    <location>
        <begin position="359"/>
        <end position="381"/>
    </location>
</feature>
<name>A0A9P6HQL4_9AGAM</name>
<evidence type="ECO:0000313" key="3">
    <source>
        <dbReference type="Proteomes" id="UP000736335"/>
    </source>
</evidence>
<protein>
    <submittedName>
        <fullName evidence="2">Uncharacterized protein</fullName>
    </submittedName>
</protein>
<organism evidence="2 3">
    <name type="scientific">Thelephora terrestris</name>
    <dbReference type="NCBI Taxonomy" id="56493"/>
    <lineage>
        <taxon>Eukaryota</taxon>
        <taxon>Fungi</taxon>
        <taxon>Dikarya</taxon>
        <taxon>Basidiomycota</taxon>
        <taxon>Agaricomycotina</taxon>
        <taxon>Agaricomycetes</taxon>
        <taxon>Thelephorales</taxon>
        <taxon>Thelephoraceae</taxon>
        <taxon>Thelephora</taxon>
    </lineage>
</organism>